<evidence type="ECO:0000313" key="8">
    <source>
        <dbReference type="Proteomes" id="UP001443914"/>
    </source>
</evidence>
<keyword evidence="3" id="KW-0507">mRNA processing</keyword>
<keyword evidence="5" id="KW-0539">Nucleus</keyword>
<comment type="subcellular location">
    <subcellularLocation>
        <location evidence="1">Nucleus</location>
    </subcellularLocation>
</comment>
<dbReference type="GO" id="GO:0008380">
    <property type="term" value="P:RNA splicing"/>
    <property type="evidence" value="ECO:0007669"/>
    <property type="project" value="UniProtKB-KW"/>
</dbReference>
<gene>
    <name evidence="7" type="ORF">RND81_09G068000</name>
</gene>
<dbReference type="Proteomes" id="UP001443914">
    <property type="component" value="Unassembled WGS sequence"/>
</dbReference>
<dbReference type="EMBL" id="JBDFQZ010000009">
    <property type="protein sequence ID" value="KAK9689572.1"/>
    <property type="molecule type" value="Genomic_DNA"/>
</dbReference>
<keyword evidence="8" id="KW-1185">Reference proteome</keyword>
<comment type="similarity">
    <text evidence="2">Belongs to the fl(2)d family.</text>
</comment>
<accession>A0AAW1IJN8</accession>
<organism evidence="7 8">
    <name type="scientific">Saponaria officinalis</name>
    <name type="common">Common soapwort</name>
    <name type="synonym">Lychnis saponaria</name>
    <dbReference type="NCBI Taxonomy" id="3572"/>
    <lineage>
        <taxon>Eukaryota</taxon>
        <taxon>Viridiplantae</taxon>
        <taxon>Streptophyta</taxon>
        <taxon>Embryophyta</taxon>
        <taxon>Tracheophyta</taxon>
        <taxon>Spermatophyta</taxon>
        <taxon>Magnoliopsida</taxon>
        <taxon>eudicotyledons</taxon>
        <taxon>Gunneridae</taxon>
        <taxon>Pentapetalae</taxon>
        <taxon>Caryophyllales</taxon>
        <taxon>Caryophyllaceae</taxon>
        <taxon>Caryophylleae</taxon>
        <taxon>Saponaria</taxon>
    </lineage>
</organism>
<dbReference type="PANTHER" id="PTHR15217:SF0">
    <property type="entry name" value="PRE-MRNA-SPLICING REGULATOR WTAP"/>
    <property type="match status" value="1"/>
</dbReference>
<protein>
    <submittedName>
        <fullName evidence="7">Uncharacterized protein</fullName>
    </submittedName>
</protein>
<name>A0AAW1IJN8_SAPOF</name>
<sequence>MKNLVEEKDKKVKELQDNINAINFTPNSKMGKMLIARCKTLQEENEEIGNQASEGKIKEMSMKLALQKSRNAELVNQFEGVCKHIEVLTSDVERSNETIVILREKLKERDAEINRLKLRLELQHGNAVEEEEEEMTDAYANVEPEPVPPESEDLALTDQVFMQLLFSL</sequence>
<reference evidence="7" key="1">
    <citation type="submission" date="2024-03" db="EMBL/GenBank/DDBJ databases">
        <title>WGS assembly of Saponaria officinalis var. Norfolk2.</title>
        <authorList>
            <person name="Jenkins J."/>
            <person name="Shu S."/>
            <person name="Grimwood J."/>
            <person name="Barry K."/>
            <person name="Goodstein D."/>
            <person name="Schmutz J."/>
            <person name="Leebens-Mack J."/>
            <person name="Osbourn A."/>
        </authorList>
    </citation>
    <scope>NUCLEOTIDE SEQUENCE [LARGE SCALE GENOMIC DNA]</scope>
    <source>
        <strain evidence="7">JIC</strain>
    </source>
</reference>
<keyword evidence="6" id="KW-0175">Coiled coil</keyword>
<dbReference type="InterPro" id="IPR033757">
    <property type="entry name" value="WTAP"/>
</dbReference>
<evidence type="ECO:0000256" key="6">
    <source>
        <dbReference type="SAM" id="Coils"/>
    </source>
</evidence>
<proteinExistence type="inferred from homology"/>
<evidence type="ECO:0000256" key="1">
    <source>
        <dbReference type="ARBA" id="ARBA00004123"/>
    </source>
</evidence>
<comment type="caution">
    <text evidence="7">The sequence shown here is derived from an EMBL/GenBank/DDBJ whole genome shotgun (WGS) entry which is preliminary data.</text>
</comment>
<dbReference type="Pfam" id="PF17098">
    <property type="entry name" value="Wtap"/>
    <property type="match status" value="1"/>
</dbReference>
<dbReference type="GO" id="GO:0000381">
    <property type="term" value="P:regulation of alternative mRNA splicing, via spliceosome"/>
    <property type="evidence" value="ECO:0007669"/>
    <property type="project" value="InterPro"/>
</dbReference>
<evidence type="ECO:0000313" key="7">
    <source>
        <dbReference type="EMBL" id="KAK9689572.1"/>
    </source>
</evidence>
<evidence type="ECO:0000256" key="3">
    <source>
        <dbReference type="ARBA" id="ARBA00022664"/>
    </source>
</evidence>
<keyword evidence="4" id="KW-0508">mRNA splicing</keyword>
<dbReference type="AlphaFoldDB" id="A0AAW1IJN8"/>
<feature type="coiled-coil region" evidence="6">
    <location>
        <begin position="99"/>
        <end position="133"/>
    </location>
</feature>
<evidence type="ECO:0000256" key="2">
    <source>
        <dbReference type="ARBA" id="ARBA00010313"/>
    </source>
</evidence>
<evidence type="ECO:0000256" key="4">
    <source>
        <dbReference type="ARBA" id="ARBA00023187"/>
    </source>
</evidence>
<evidence type="ECO:0000256" key="5">
    <source>
        <dbReference type="ARBA" id="ARBA00023242"/>
    </source>
</evidence>
<dbReference type="PANTHER" id="PTHR15217">
    <property type="entry name" value="WILMS' TUMOR 1-ASSOCIATING PROTEIN"/>
    <property type="match status" value="1"/>
</dbReference>
<dbReference type="GO" id="GO:0005634">
    <property type="term" value="C:nucleus"/>
    <property type="evidence" value="ECO:0007669"/>
    <property type="project" value="UniProtKB-SubCell"/>
</dbReference>
<dbReference type="GO" id="GO:0006397">
    <property type="term" value="P:mRNA processing"/>
    <property type="evidence" value="ECO:0007669"/>
    <property type="project" value="UniProtKB-KW"/>
</dbReference>
<dbReference type="GO" id="GO:0016556">
    <property type="term" value="P:mRNA modification"/>
    <property type="evidence" value="ECO:0007669"/>
    <property type="project" value="InterPro"/>
</dbReference>